<dbReference type="PRINTS" id="PR01045">
    <property type="entry name" value="TRNASYNTHGB"/>
</dbReference>
<dbReference type="HAMAP" id="MF_00255">
    <property type="entry name" value="Gly_tRNA_synth_beta"/>
    <property type="match status" value="1"/>
</dbReference>
<dbReference type="Proteomes" id="UP001497493">
    <property type="component" value="Chromosome"/>
</dbReference>
<dbReference type="InterPro" id="IPR015944">
    <property type="entry name" value="Gly-tRNA-synth_bsu"/>
</dbReference>
<sequence>MTETRDLLFELGTEELPPKSLFTLALALKTNIEAGLAKAALEHGALLPYATPRRLAVLVKDLATAQADRIEERRGPAVSSAYRADGSPTPALEGFLRSCGATPEQVFTLQTEKGEWLVVRQAVRGVPTVELIPEILRQALTALPIAKRMRWGSGTAEFVRPVQWAVLLFGDELIPAEFLGVRTGRETRGHRFHHPGPISLARPADYPDQLAERGFVIAEFDARRRKVRALVEAAAATVDGVAEIEPELLDETTALVEWPVAVLGGFDARYLALPPEVLITTLQSHQKYFPVKDRHGALLPYFVTVSNIESTAPATVRAGNERVVRPRLADAEFFWNQDRKRPLESRVEELAQLTFQKTLGSMWDKTRRTERLAVAIAERLGTESAWVERAARLAKADLLTLMVGEFPELQGIMGRYYALAEGEPEEIAAAIEEQYRPRVSGGPLPTTRTGLMLALAEKLDTLAGIFSVGLAPTGDKDPYALRRAALGVIRLLVEAELDLHLPDLLDLALSQFGHRFDAAAVKASLWEFLLERLRGYFLERHVRPDEFEAVLSVAPASLLDFARRLKAVAEFRKLPEAESLATANKRIRNILRRAQAEIAATVDPGRFVEPSESRLLEAARAAKADILPLLHARDYTGALCRLSRLREVVDSFFDGVMVMAEDAALRQNRLGLLAIVEGLFLDIADISKLQG</sequence>
<evidence type="ECO:0000256" key="8">
    <source>
        <dbReference type="ARBA" id="ARBA00022917"/>
    </source>
</evidence>
<feature type="domain" description="DALR anticodon binding" evidence="12">
    <location>
        <begin position="583"/>
        <end position="677"/>
    </location>
</feature>
<keyword evidence="8 11" id="KW-0648">Protein biosynthesis</keyword>
<evidence type="ECO:0000256" key="7">
    <source>
        <dbReference type="ARBA" id="ARBA00022840"/>
    </source>
</evidence>
<dbReference type="Pfam" id="PF02092">
    <property type="entry name" value="tRNA_synt_2f"/>
    <property type="match status" value="1"/>
</dbReference>
<name>A0ABM9NFU1_9GAMM</name>
<evidence type="ECO:0000256" key="4">
    <source>
        <dbReference type="ARBA" id="ARBA00022490"/>
    </source>
</evidence>
<dbReference type="EC" id="6.1.1.14" evidence="11"/>
<dbReference type="EMBL" id="OZ026884">
    <property type="protein sequence ID" value="CAL1239471.1"/>
    <property type="molecule type" value="Genomic_DNA"/>
</dbReference>
<dbReference type="PANTHER" id="PTHR30075:SF2">
    <property type="entry name" value="GLYCINE--TRNA LIGASE, CHLOROPLASTIC_MITOCHONDRIAL 2"/>
    <property type="match status" value="1"/>
</dbReference>
<keyword evidence="5 11" id="KW-0436">Ligase</keyword>
<keyword evidence="9 11" id="KW-0030">Aminoacyl-tRNA synthetase</keyword>
<dbReference type="PROSITE" id="PS50861">
    <property type="entry name" value="AA_TRNA_LIGASE_II_GLYAB"/>
    <property type="match status" value="1"/>
</dbReference>
<comment type="similarity">
    <text evidence="2 11">Belongs to the class-II aminoacyl-tRNA synthetase family.</text>
</comment>
<evidence type="ECO:0000256" key="11">
    <source>
        <dbReference type="HAMAP-Rule" id="MF_00255"/>
    </source>
</evidence>
<gene>
    <name evidence="11 13" type="primary">glyS</name>
    <name evidence="13" type="ORF">MECH1_V1_0695</name>
</gene>
<keyword evidence="7 11" id="KW-0067">ATP-binding</keyword>
<comment type="catalytic activity">
    <reaction evidence="10 11">
        <text>tRNA(Gly) + glycine + ATP = glycyl-tRNA(Gly) + AMP + diphosphate</text>
        <dbReference type="Rhea" id="RHEA:16013"/>
        <dbReference type="Rhea" id="RHEA-COMP:9664"/>
        <dbReference type="Rhea" id="RHEA-COMP:9683"/>
        <dbReference type="ChEBI" id="CHEBI:30616"/>
        <dbReference type="ChEBI" id="CHEBI:33019"/>
        <dbReference type="ChEBI" id="CHEBI:57305"/>
        <dbReference type="ChEBI" id="CHEBI:78442"/>
        <dbReference type="ChEBI" id="CHEBI:78522"/>
        <dbReference type="ChEBI" id="CHEBI:456215"/>
        <dbReference type="EC" id="6.1.1.14"/>
    </reaction>
</comment>
<evidence type="ECO:0000256" key="5">
    <source>
        <dbReference type="ARBA" id="ARBA00022598"/>
    </source>
</evidence>
<dbReference type="InterPro" id="IPR008909">
    <property type="entry name" value="DALR_anticod-bd"/>
</dbReference>
<evidence type="ECO:0000256" key="2">
    <source>
        <dbReference type="ARBA" id="ARBA00008226"/>
    </source>
</evidence>
<dbReference type="GO" id="GO:0004820">
    <property type="term" value="F:glycine-tRNA ligase activity"/>
    <property type="evidence" value="ECO:0007669"/>
    <property type="project" value="UniProtKB-EC"/>
</dbReference>
<evidence type="ECO:0000256" key="10">
    <source>
        <dbReference type="ARBA" id="ARBA00047937"/>
    </source>
</evidence>
<dbReference type="InterPro" id="IPR006194">
    <property type="entry name" value="Gly-tRNA-synth_heterodimer"/>
</dbReference>
<keyword evidence="6 11" id="KW-0547">Nucleotide-binding</keyword>
<organism evidence="13 14">
    <name type="scientific">Candidatus Methylocalor cossyra</name>
    <dbReference type="NCBI Taxonomy" id="3108543"/>
    <lineage>
        <taxon>Bacteria</taxon>
        <taxon>Pseudomonadati</taxon>
        <taxon>Pseudomonadota</taxon>
        <taxon>Gammaproteobacteria</taxon>
        <taxon>Methylococcales</taxon>
        <taxon>Methylococcaceae</taxon>
        <taxon>Candidatus Methylocalor</taxon>
    </lineage>
</organism>
<evidence type="ECO:0000313" key="14">
    <source>
        <dbReference type="Proteomes" id="UP001497493"/>
    </source>
</evidence>
<keyword evidence="4 11" id="KW-0963">Cytoplasm</keyword>
<keyword evidence="14" id="KW-1185">Reference proteome</keyword>
<evidence type="ECO:0000256" key="1">
    <source>
        <dbReference type="ARBA" id="ARBA00004496"/>
    </source>
</evidence>
<accession>A0ABM9NFU1</accession>
<reference evidence="13 14" key="1">
    <citation type="submission" date="2024-04" db="EMBL/GenBank/DDBJ databases">
        <authorList>
            <person name="Cremers G."/>
        </authorList>
    </citation>
    <scope>NUCLEOTIDE SEQUENCE [LARGE SCALE GENOMIC DNA]</scope>
    <source>
        <strain evidence="13">MeCH1-AG</strain>
    </source>
</reference>
<evidence type="ECO:0000256" key="6">
    <source>
        <dbReference type="ARBA" id="ARBA00022741"/>
    </source>
</evidence>
<comment type="subcellular location">
    <subcellularLocation>
        <location evidence="1 11">Cytoplasm</location>
    </subcellularLocation>
</comment>
<dbReference type="PANTHER" id="PTHR30075">
    <property type="entry name" value="GLYCYL-TRNA SYNTHETASE"/>
    <property type="match status" value="1"/>
</dbReference>
<dbReference type="Pfam" id="PF05746">
    <property type="entry name" value="DALR_1"/>
    <property type="match status" value="1"/>
</dbReference>
<dbReference type="NCBIfam" id="TIGR00211">
    <property type="entry name" value="glyS"/>
    <property type="match status" value="1"/>
</dbReference>
<evidence type="ECO:0000313" key="13">
    <source>
        <dbReference type="EMBL" id="CAL1239471.1"/>
    </source>
</evidence>
<evidence type="ECO:0000259" key="12">
    <source>
        <dbReference type="Pfam" id="PF05746"/>
    </source>
</evidence>
<proteinExistence type="inferred from homology"/>
<dbReference type="SUPFAM" id="SSF109604">
    <property type="entry name" value="HD-domain/PDEase-like"/>
    <property type="match status" value="1"/>
</dbReference>
<dbReference type="RefSeq" id="WP_348759019.1">
    <property type="nucleotide sequence ID" value="NZ_OZ026884.1"/>
</dbReference>
<comment type="subunit">
    <text evidence="3 11">Tetramer of two alpha and two beta subunits.</text>
</comment>
<protein>
    <recommendedName>
        <fullName evidence="11">Glycine--tRNA ligase beta subunit</fullName>
        <ecNumber evidence="11">6.1.1.14</ecNumber>
    </recommendedName>
    <alternativeName>
        <fullName evidence="11">Glycyl-tRNA synthetase beta subunit</fullName>
        <shortName evidence="11">GlyRS</shortName>
    </alternativeName>
</protein>
<evidence type="ECO:0000256" key="3">
    <source>
        <dbReference type="ARBA" id="ARBA00011209"/>
    </source>
</evidence>
<evidence type="ECO:0000256" key="9">
    <source>
        <dbReference type="ARBA" id="ARBA00023146"/>
    </source>
</evidence>